<protein>
    <submittedName>
        <fullName evidence="15">Malonyl CoA-acyl carrier protein transacylase</fullName>
    </submittedName>
</protein>
<dbReference type="InterPro" id="IPR049551">
    <property type="entry name" value="PKS_DH_C"/>
</dbReference>
<evidence type="ECO:0000259" key="13">
    <source>
        <dbReference type="PROSITE" id="PS52004"/>
    </source>
</evidence>
<dbReference type="Proteomes" id="UP000028725">
    <property type="component" value="Unassembled WGS sequence"/>
</dbReference>
<dbReference type="RefSeq" id="WP_052419605.1">
    <property type="nucleotide sequence ID" value="NZ_JMCB01000001.1"/>
</dbReference>
<dbReference type="Gene3D" id="3.40.47.10">
    <property type="match status" value="3"/>
</dbReference>
<dbReference type="PANTHER" id="PTHR43775">
    <property type="entry name" value="FATTY ACID SYNTHASE"/>
    <property type="match status" value="1"/>
</dbReference>
<dbReference type="CDD" id="cd00833">
    <property type="entry name" value="PKS"/>
    <property type="match status" value="3"/>
</dbReference>
<dbReference type="InterPro" id="IPR049900">
    <property type="entry name" value="PKS_mFAS_DH"/>
</dbReference>
<sequence length="4901" mass="530560">MKLDKRQILQQVESGDLEIDQAVELLARLGIAPKAAPAEPLGHVYYESRWEPAPAPAERLAPGQRVLLVGEREAAMDALRAALTGHEVVSVLPGTGFRRLAADQYEVDLGSEEHGARLLAELAGAGFFPTQVLHLWRGGPDASLEEASDARALETGVHAAFTLVKALLAQAPKQELTLLSACLGPGGAPACAAVAGFLAVAEQENPKLRGKTVHMREPSPTVAAELLLAELPSLSEAEVRYDANGRQARRLAELTIPDVETPGPLRQGGVYLITGGAGGLGLLFARHLVATAGARLILTGRSQRPSAQQEQLFRELETLGGQVVYCPADVTVLADMERAVRLARERFGRLDGVLHAAGVLEDAFLVRKSWDSFQRVLAPKTHGVLALDHATREEALDFFALFSSTATVLGRAGQADYAAANHFMDEFAAARNAQVAEGRRTGHTVSIAWPLWQGGGMNISEADRETMERITGMTVMGAEEGFTAFTHALRSGRSLVAVLYGRGARIRDFIERRGSRKPAPAAPAPRAGAPRDRAELARGAEEYLLELISRETRLPRQRIDVKQGLDAIGLDSMLINRLNVLLEDPFGSLSKTLFFEYQSIRELAGYFSEHHTEALAALLSPASSSEAPPAAEEPTQSPERSPAPAPVQQAPAAPVTGDIAIVGLSGRYPDAEDLQEFWENLAQGRNSVGQVPRERWDLSRYPGLELNTRERQGLQWGSFLREVDTFDPLFFNIAPRDAEVMDPQERLFLETAWSALEDAGYSRPELQRTSREGDESAVGVFVGVTFGQYQSIGVEEWGHGNYISPGSSFWSIANRLSYVLNVNGPSMPVDTACSASLTAVHMACESLRRGDCRVAVAGGVNLNIHPAKYVALARLKFLSTEGKCRAFGDGGDGYVPGEGVGAVVLKPLAQAEADGDHIYAVIKGSTINHGGKTNGYTVPNPKAQASLVSRALRTAGVNARTVGYVEAHGTGTSLGDPIEITGLNKAFREHTQDRQFCAIGSVKTNVGHLESAAGIASLTKVLLQLRHQQLAPSLHAETLNRNIDFGSSPFFVQRELAPWPSPAVTGPDGRVRTLPRRAAISSFGAGGANAHLILEEYVAPRAERPQALGPELVLLSAKNTGRLRAYASRLKQHLRRLQSSAGAMPPLGDLAYTLQVGREALEERLALVVGSVDELVVRLEEFEQGQLHGAQAYLGRVPEERTAAAEVELPRAQELIRRRDWATLARLWVEGHSVPWGEVYLGQGRRVSLPTYPFERKRFWVPLSHPSAKAPQAAAALHPLLDRAVPSLNGTVFEKRFRRDEPLLRDHHVRGKPVVAGVVQLEMVRAAVAAAGAGALSSLNDVVWLSTVEVSTDSTLVQLALTPREDGFSYEVSIPGTASTCSRGRVRFQDTEPSGTPPRVDLQALQARCQQRIGKAALYEGFRAVGLEYGPSFQCVEELWVHGREVVGELRLGAQAAPELEHFALHPSLVDAALHTLQGLTAGESSNGEPQTLIPFSVAEVRVYGRLPARCFAYAQLRENNRESGVARFNMAILDESGQCLVLFKDFAARRLRVAHGPAAAPIHEAAPLPASVPSSGFFYQPLWKEQPLPAVEAPSKPEGGTVLIFTHPQDCGLGARLAAQYGEHRAVLVSLEDAWNAESPGLLRINHRDANHYSHVLAQLREPSAIYFLGGMQSKRYSANDVQHLARMEERGVVSLLRLARGLAAHPPGAIPLKVVTNDVYRVRERDAAFNPFASALVGFTKVLSREFRQLQVSCIDVAKAELDAGEDTAAAVLRGLLAEPGLSAALQSALREGRRFVQHLHAVELPETAPQALSFVDRGVYLILGGAGGLGLVVAEHLARRCRARLVLVGRSPLREETRRRMQAIEAAGGEALYLQADLCDVAAMRNVVLQTRARFGPISGVIHSAIVLQDGVIGRMTEEQLRAALAPKARGLVVLHHVLEAEPLDFIACFSSALSFTSAPGQANYAAASTFEDCFALYLEHRMQRPVRVFNWGFWGDIGIVATDTYRERMARRGIEALTREEGLLAFDRVMAGRATQISPIKLHPELLESFHMDATQLRAPYPETFPSVMTPVTTRLDGFIQQGPDIPGNAELLPLEQHGRLLLLQAFQEMGALRNPGERHTLGELRERLRILPAYSRLYDAMLDILSKGGFVRLAGDSLEATPEVRSSHATPQGIRAHRESMLARLPDGRAFLELVEACVGSLPDVLTGRKSHMEVMFPGGSKTLVENVYKGNRRSDYFNDLVVQSVLAVLEKRLGDSRQEKIALLEIGAGTGGTSGRVFEAIQAHGSRLTYDYTDISKSFATHGQRTFGRRFPFASFKVLDVEKDVIAQGFKPGAYDLILATNVLHATRNMTHTLRQAKALLKTNGVLVINEVTVVQDFTTLTFGLTSGWWLFEDANLRLPHSPLLGLKEWRSALESQGFRRVMGFGLPRGRPEVDGQNVILSESDGWLDTSRKQAPSAPEPRAASSMLSSTAQRWTPPAAPQPSAPAAAQLPPAPPARTEPQKHAIPPPPAAEAIRYRPPEEPLEHRVVAPPPAPVPARVVASSPVPADRDEALREHTLTLLRSTLAQVLKMEAAELEPGATFESYGVDSLVGMDFLDKLEGDFPSLPKTLLFEHITLDQLTAHFLRTFPEVLRRKFGGSLAAVPRSPLAAERAPAATEPSAASRPTESGRAAATLMDAASLFGEPPPAPAQTGVREERTPASTRVEGIAIIGMSGRYPQAEDTRAFWENLRQGRSAFSEVPPERWSHSAYHDDTGERPGTTYHRWGAFIGDVDKFDPLFFGIAPREAQLMDPQERLFLETAWATLEDAGWTSARLNRSAHADGGQGVGVFVGVMYGPYQLLAAEEWARGNRVDAQSAYWSIPNRVSYAFDFRGPSLAVDTACSSSLTAIHLACESLRRGECRAALVGGVNLILHPSHHVGLGKMSMLSRDGSCRAFGEGASGFVAGEGVGAVLLKPLADAIRDGDRIHGVILGSAVNSNGRTNGYTVPSPSAQADLIETALKRAGVDPRTISYVEAQAVGSTLADPIEVSGLTKAFERFTRERGFCALGSVKPNIGHLEAASGVAQLTKVLLQLQHGQLAPSVGSERLNPYIDFENSPFFVQRQASEWPEPRDPVTGRRIPRRAAVSSFGAGGANAHLLIEEYVAPREAAVSRDDGRPQLVTLSAKRPERLTEQARRLRDFLVGSLASTRTAPPLADVAYTLQTGREAMGTRLAVLARDLPSLLGALERFLAGQDAPGQLFTGAVKKSTRPMPLPADSVRQARDAGQLEPLASAWASGSEVDWELLHEGQPRKRLALPTYPFARERYWLDVSAQPAALPMESSTPAPEPAPLPPAPAQLPNTQEVRVTEDGTLTRRVQEVLVKSISEILGVRGEDVDLDEHVSDYGFDSISLTKFAALLNKNHGLDVSPTIFFEHATISSFADYLVREYRDVLARALLSTDVQAPPAAAKPQAPAPRAAATQAPVATPAPGDVRAVEPIAIIGMAGRFPGSPNLARYWENLMAGKDLVTEIPRDRFDWRDFYGDPQKDPTKTPSRWGGFLQDVDRFDALFFSISPREARSMDPQQRLFLETVWQAIEDAGYPPSQLAGTSTGLFVGVAGSEYSHLLEQSGAEIDGQAATGNAHSILANRVSFLLDLHGPSEPVDTACSSSLVAVHRAVAAIQAGECDLAIAGGVNVLLTPAGFLAFGKSGMLAGDGRCKTFDQKADGYVRGEGVGAVLLKPLSRALADGDTIYAVVKGSAVNHGGRANSLTAPNPNAQADLVMRAVRKAGVAPESIGYIEAHGTGTSLGDPIEINGLKRAFRELGLGGTEAWRRKSCGLGTVKTNIGHLETAAGIAGLIKVLLALRHKKLPPLVHFQQLNEYIDLEDSPFYVVDKARDWEPARDARGAALPRRAGISSFGFGGVNVHLVLEEHEVPAPPEQLSGEGEAILLSARSTERLKAYAEDFITFLEAVEAAPEEQRTRLADLAYTLQVGREHMSHRLALIVRSRKELIEKLRGFTNEGAGGSDVFVGDDHSHKDLISLFSQEGADLGYFEELARRGNSRKLAALWAKGFSIPWAELQARGTHRRLPLPTYPFARERYWLPTPVRAVAPVQPAQQPVTQAPPARVPSPAAPVPQPAATAPAPAPAPAQSPRAEEPAPRAAPAPRAEDASLQPTARIRAVFAEFIGLEEQAIDPNREFTSYGIDSIAGLRVMQRIQQLYGENVPMLAIIEHPTLHRFTNHLLRNYVKAEAAPAAPAPAASPVPAPVAPAPAASAPTAVPSARPTSERPSAPVQTPPPAPRKPEPPRTVPEVRLVPFQPNGSETPLFGLPGDWGDVGWLIGLIPHLGKTQPVYGLDLAPGTECTVEALAAECVRVLLGARPAGPYRLAASGLGGGVALEATRRLHELGHEVSELLLLAPAAPRPTGDTAALQQAGDSACVLTYLGNSLGQLWRAPGVLRYDALPQGDFAEQRKAVTRFLTSSAACPMPAAKLEPWLDGAARQYAFGLLSLSRYRPRPLSRPVQAVLIRPQELQTGAGSTYRLPRPPADGVNTAADWQGLLGRPVRVLEAPQDCFGLLSVQGVTWVAEQLRPARAPEPRTEPGADGPRSSIIVPINKNGSQRASFWVHTLLGDVSYGLNFSRHLGIDYPVFGIEQFDVDGNVFLLPTIEEMASRYIDALRAAQPSGPYVLGGYSYGGIVAFEMAYQLGQRGEEVSDLVLIDSLMPGTEVFNAIDTSSFVTDDFSIMSLILIGNSFGNRWHAERYIQLDELTGRPRDQQIEQVARHLRDRSKTTLSFEEILQLVRRNYDTITSNNEALNRYRPKGPLGPRVNATLFHATLGFVGPNNPNNIPEVKIRVDDRTNGFGRYVPSSFRIFDLPADHYTICTDEFIKVVAEKTRVAITPMRVLPTERAS</sequence>
<dbReference type="Pfam" id="PF00550">
    <property type="entry name" value="PP-binding"/>
    <property type="match status" value="4"/>
</dbReference>
<evidence type="ECO:0000256" key="1">
    <source>
        <dbReference type="ARBA" id="ARBA00004496"/>
    </source>
</evidence>
<comment type="caution">
    <text evidence="15">The sequence shown here is derived from an EMBL/GenBank/DDBJ whole genome shotgun (WGS) entry which is preliminary data.</text>
</comment>
<dbReference type="SUPFAM" id="SSF47336">
    <property type="entry name" value="ACP-like"/>
    <property type="match status" value="4"/>
</dbReference>
<feature type="region of interest" description="Disordered" evidence="11">
    <location>
        <begin position="512"/>
        <end position="533"/>
    </location>
</feature>
<dbReference type="Pfam" id="PF00109">
    <property type="entry name" value="ketoacyl-synt"/>
    <property type="match status" value="3"/>
</dbReference>
<keyword evidence="8" id="KW-0511">Multifunctional enzyme</keyword>
<dbReference type="InterPro" id="IPR014030">
    <property type="entry name" value="Ketoacyl_synth_N"/>
</dbReference>
<feature type="region of interest" description="C-terminal hotdog fold" evidence="10">
    <location>
        <begin position="1410"/>
        <end position="1558"/>
    </location>
</feature>
<feature type="region of interest" description="Disordered" evidence="11">
    <location>
        <begin position="2654"/>
        <end position="2677"/>
    </location>
</feature>
<feature type="compositionally biased region" description="Low complexity" evidence="11">
    <location>
        <begin position="4103"/>
        <end position="4113"/>
    </location>
</feature>
<comment type="function">
    <text evidence="9">Involved in production of the polyketide antibiotic thailandamide.</text>
</comment>
<proteinExistence type="predicted"/>
<dbReference type="PROSITE" id="PS52019">
    <property type="entry name" value="PKS_MFAS_DH"/>
    <property type="match status" value="1"/>
</dbReference>
<evidence type="ECO:0000256" key="9">
    <source>
        <dbReference type="ARBA" id="ARBA00054155"/>
    </source>
</evidence>
<dbReference type="GO" id="GO:0004312">
    <property type="term" value="F:fatty acid synthase activity"/>
    <property type="evidence" value="ECO:0007669"/>
    <property type="project" value="TreeGrafter"/>
</dbReference>
<feature type="region of interest" description="Disordered" evidence="11">
    <location>
        <begin position="2451"/>
        <end position="2521"/>
    </location>
</feature>
<evidence type="ECO:0000256" key="4">
    <source>
        <dbReference type="ARBA" id="ARBA00022490"/>
    </source>
</evidence>
<name>A0A085WVX5_9BACT</name>
<dbReference type="CDD" id="cd08953">
    <property type="entry name" value="KR_2_SDR_x"/>
    <property type="match status" value="2"/>
</dbReference>
<feature type="domain" description="Carrier" evidence="12">
    <location>
        <begin position="3359"/>
        <end position="3436"/>
    </location>
</feature>
<evidence type="ECO:0000313" key="15">
    <source>
        <dbReference type="EMBL" id="KFE71838.1"/>
    </source>
</evidence>
<evidence type="ECO:0000256" key="3">
    <source>
        <dbReference type="ARBA" id="ARBA00022450"/>
    </source>
</evidence>
<feature type="region of interest" description="Disordered" evidence="11">
    <location>
        <begin position="3326"/>
        <end position="3348"/>
    </location>
</feature>
<dbReference type="InterPro" id="IPR020841">
    <property type="entry name" value="PKS_Beta-ketoAc_synthase_dom"/>
</dbReference>
<feature type="domain" description="Ketosynthase family 3 (KS3)" evidence="13">
    <location>
        <begin position="3483"/>
        <end position="3919"/>
    </location>
</feature>
<evidence type="ECO:0000256" key="7">
    <source>
        <dbReference type="ARBA" id="ARBA00022737"/>
    </source>
</evidence>
<dbReference type="InterPro" id="IPR036736">
    <property type="entry name" value="ACP-like_sf"/>
</dbReference>
<dbReference type="InterPro" id="IPR020806">
    <property type="entry name" value="PKS_PP-bd"/>
</dbReference>
<dbReference type="InterPro" id="IPR036291">
    <property type="entry name" value="NAD(P)-bd_dom_sf"/>
</dbReference>
<dbReference type="InterPro" id="IPR054514">
    <property type="entry name" value="RhiE-like_linker"/>
</dbReference>
<keyword evidence="5" id="KW-0597">Phosphoprotein</keyword>
<dbReference type="STRING" id="394096.DB31_0099"/>
<feature type="compositionally biased region" description="Low complexity" evidence="11">
    <location>
        <begin position="4259"/>
        <end position="4271"/>
    </location>
</feature>
<dbReference type="InterPro" id="IPR050091">
    <property type="entry name" value="PKS_NRPS_Biosynth_Enz"/>
</dbReference>
<dbReference type="InterPro" id="IPR018201">
    <property type="entry name" value="Ketoacyl_synth_AS"/>
</dbReference>
<evidence type="ECO:0000259" key="14">
    <source>
        <dbReference type="PROSITE" id="PS52019"/>
    </source>
</evidence>
<feature type="domain" description="PKS/mFAS DH" evidence="14">
    <location>
        <begin position="1278"/>
        <end position="1558"/>
    </location>
</feature>
<dbReference type="EMBL" id="JMCB01000001">
    <property type="protein sequence ID" value="KFE71838.1"/>
    <property type="molecule type" value="Genomic_DNA"/>
</dbReference>
<feature type="compositionally biased region" description="Low complexity" evidence="11">
    <location>
        <begin position="620"/>
        <end position="634"/>
    </location>
</feature>
<feature type="active site" description="Proton donor; for dehydratase activity" evidence="10">
    <location>
        <position position="1471"/>
    </location>
</feature>
<dbReference type="Gene3D" id="3.40.50.720">
    <property type="entry name" value="NAD(P)-binding Rossmann-like Domain"/>
    <property type="match status" value="2"/>
</dbReference>
<dbReference type="SMART" id="SM00823">
    <property type="entry name" value="PKS_PP"/>
    <property type="match status" value="4"/>
</dbReference>
<feature type="domain" description="Carrier" evidence="12">
    <location>
        <begin position="4158"/>
        <end position="4235"/>
    </location>
</feature>
<keyword evidence="3" id="KW-0596">Phosphopantetheine</keyword>
<comment type="pathway">
    <text evidence="2">Antibiotic biosynthesis.</text>
</comment>
<dbReference type="OrthoDB" id="5392135at2"/>
<dbReference type="GO" id="GO:0004315">
    <property type="term" value="F:3-oxoacyl-[acyl-carrier-protein] synthase activity"/>
    <property type="evidence" value="ECO:0007669"/>
    <property type="project" value="InterPro"/>
</dbReference>
<dbReference type="GO" id="GO:0031177">
    <property type="term" value="F:phosphopantetheine binding"/>
    <property type="evidence" value="ECO:0007669"/>
    <property type="project" value="InterPro"/>
</dbReference>
<dbReference type="Gene3D" id="1.10.1240.100">
    <property type="match status" value="3"/>
</dbReference>
<dbReference type="InterPro" id="IPR016039">
    <property type="entry name" value="Thiolase-like"/>
</dbReference>
<dbReference type="Gene3D" id="3.40.50.150">
    <property type="entry name" value="Vaccinia Virus protein VP39"/>
    <property type="match status" value="1"/>
</dbReference>
<dbReference type="Pfam" id="PF21394">
    <property type="entry name" value="Beta-ketacyl_N"/>
    <property type="match status" value="1"/>
</dbReference>
<dbReference type="Pfam" id="PF14765">
    <property type="entry name" value="PS-DH"/>
    <property type="match status" value="1"/>
</dbReference>
<dbReference type="GO" id="GO:0005886">
    <property type="term" value="C:plasma membrane"/>
    <property type="evidence" value="ECO:0007669"/>
    <property type="project" value="TreeGrafter"/>
</dbReference>
<dbReference type="SUPFAM" id="SSF53335">
    <property type="entry name" value="S-adenosyl-L-methionine-dependent methyltransferases"/>
    <property type="match status" value="1"/>
</dbReference>
<dbReference type="Pfam" id="PF08242">
    <property type="entry name" value="Methyltransf_12"/>
    <property type="match status" value="1"/>
</dbReference>
<gene>
    <name evidence="15" type="ORF">DB31_0099</name>
</gene>
<dbReference type="Pfam" id="PF00975">
    <property type="entry name" value="Thioesterase"/>
    <property type="match status" value="1"/>
</dbReference>
<keyword evidence="7" id="KW-0677">Repeat</keyword>
<dbReference type="FunFam" id="3.40.47.10:FF:000019">
    <property type="entry name" value="Polyketide synthase type I"/>
    <property type="match status" value="3"/>
</dbReference>
<dbReference type="PROSITE" id="PS50075">
    <property type="entry name" value="CARRIER"/>
    <property type="match status" value="3"/>
</dbReference>
<reference evidence="15 16" key="1">
    <citation type="submission" date="2014-04" db="EMBL/GenBank/DDBJ databases">
        <title>Genome assembly of Hyalangium minutum DSM 14724.</title>
        <authorList>
            <person name="Sharma G."/>
            <person name="Subramanian S."/>
        </authorList>
    </citation>
    <scope>NUCLEOTIDE SEQUENCE [LARGE SCALE GENOMIC DNA]</scope>
    <source>
        <strain evidence="15 16">DSM 14724</strain>
    </source>
</reference>
<feature type="region of interest" description="Disordered" evidence="11">
    <location>
        <begin position="620"/>
        <end position="652"/>
    </location>
</feature>
<dbReference type="PATRIC" id="fig|394096.3.peg.97"/>
<dbReference type="InterPro" id="IPR013217">
    <property type="entry name" value="Methyltransf_12"/>
</dbReference>
<feature type="region of interest" description="Disordered" evidence="11">
    <location>
        <begin position="4103"/>
        <end position="4161"/>
    </location>
</feature>
<dbReference type="Gene3D" id="3.40.50.1820">
    <property type="entry name" value="alpha/beta hydrolase"/>
    <property type="match status" value="2"/>
</dbReference>
<dbReference type="InterPro" id="IPR049490">
    <property type="entry name" value="C883_1060-like_KR_N"/>
</dbReference>
<dbReference type="PROSITE" id="PS00606">
    <property type="entry name" value="KS3_1"/>
    <property type="match status" value="3"/>
</dbReference>
<evidence type="ECO:0000256" key="5">
    <source>
        <dbReference type="ARBA" id="ARBA00022553"/>
    </source>
</evidence>
<dbReference type="SUPFAM" id="SSF51735">
    <property type="entry name" value="NAD(P)-binding Rossmann-fold domains"/>
    <property type="match status" value="4"/>
</dbReference>
<feature type="region of interest" description="N-terminal hotdog fold" evidence="10">
    <location>
        <begin position="1278"/>
        <end position="1393"/>
    </location>
</feature>
<feature type="compositionally biased region" description="Pro residues" evidence="11">
    <location>
        <begin position="4245"/>
        <end position="4258"/>
    </location>
</feature>
<dbReference type="InterPro" id="IPR049552">
    <property type="entry name" value="PKS_DH_N"/>
</dbReference>
<feature type="compositionally biased region" description="Pro residues" evidence="11">
    <location>
        <begin position="4114"/>
        <end position="4125"/>
    </location>
</feature>
<evidence type="ECO:0000256" key="10">
    <source>
        <dbReference type="PROSITE-ProRule" id="PRU01363"/>
    </source>
</evidence>
<dbReference type="GO" id="GO:0005737">
    <property type="term" value="C:cytoplasm"/>
    <property type="evidence" value="ECO:0007669"/>
    <property type="project" value="UniProtKB-SubCell"/>
</dbReference>
<feature type="region of interest" description="Disordered" evidence="11">
    <location>
        <begin position="4245"/>
        <end position="4301"/>
    </location>
</feature>
<dbReference type="InterPro" id="IPR014031">
    <property type="entry name" value="Ketoacyl_synth_C"/>
</dbReference>
<feature type="domain" description="Ketosynthase family 3 (KS3)" evidence="13">
    <location>
        <begin position="656"/>
        <end position="1096"/>
    </location>
</feature>
<dbReference type="InterPro" id="IPR020807">
    <property type="entry name" value="PKS_DH"/>
</dbReference>
<accession>A0A085WVX5</accession>
<dbReference type="Pfam" id="PF21089">
    <property type="entry name" value="PKS_DH_N"/>
    <property type="match status" value="1"/>
</dbReference>
<comment type="subcellular location">
    <subcellularLocation>
        <location evidence="1">Cytoplasm</location>
    </subcellularLocation>
</comment>
<evidence type="ECO:0000256" key="11">
    <source>
        <dbReference type="SAM" id="MobiDB-lite"/>
    </source>
</evidence>
<dbReference type="Gene3D" id="3.10.129.110">
    <property type="entry name" value="Polyketide synthase dehydratase"/>
    <property type="match status" value="1"/>
</dbReference>
<evidence type="ECO:0000256" key="6">
    <source>
        <dbReference type="ARBA" id="ARBA00022679"/>
    </source>
</evidence>
<feature type="region of interest" description="Disordered" evidence="11">
    <location>
        <begin position="3451"/>
        <end position="3476"/>
    </location>
</feature>
<dbReference type="CDD" id="cd02440">
    <property type="entry name" value="AdoMet_MTases"/>
    <property type="match status" value="1"/>
</dbReference>
<dbReference type="InterPro" id="IPR001031">
    <property type="entry name" value="Thioesterase"/>
</dbReference>
<keyword evidence="4" id="KW-0963">Cytoplasm</keyword>
<dbReference type="SUPFAM" id="SSF53901">
    <property type="entry name" value="Thiolase-like"/>
    <property type="match status" value="3"/>
</dbReference>
<feature type="compositionally biased region" description="Low complexity" evidence="11">
    <location>
        <begin position="2461"/>
        <end position="2472"/>
    </location>
</feature>
<dbReference type="PANTHER" id="PTHR43775:SF37">
    <property type="entry name" value="SI:DKEY-61P9.11"/>
    <property type="match status" value="1"/>
</dbReference>
<dbReference type="InterPro" id="IPR013968">
    <property type="entry name" value="PKS_KR"/>
</dbReference>
<feature type="compositionally biased region" description="Pro residues" evidence="11">
    <location>
        <begin position="3333"/>
        <end position="3344"/>
    </location>
</feature>
<feature type="domain" description="Ketosynthase family 3 (KS3)" evidence="13">
    <location>
        <begin position="2712"/>
        <end position="3149"/>
    </location>
</feature>
<dbReference type="GO" id="GO:0071770">
    <property type="term" value="P:DIM/DIP cell wall layer assembly"/>
    <property type="evidence" value="ECO:0007669"/>
    <property type="project" value="TreeGrafter"/>
</dbReference>
<dbReference type="InterPro" id="IPR029058">
    <property type="entry name" value="AB_hydrolase_fold"/>
</dbReference>
<organism evidence="15 16">
    <name type="scientific">Hyalangium minutum</name>
    <dbReference type="NCBI Taxonomy" id="394096"/>
    <lineage>
        <taxon>Bacteria</taxon>
        <taxon>Pseudomonadati</taxon>
        <taxon>Myxococcota</taxon>
        <taxon>Myxococcia</taxon>
        <taxon>Myxococcales</taxon>
        <taxon>Cystobacterineae</taxon>
        <taxon>Archangiaceae</taxon>
        <taxon>Hyalangium</taxon>
    </lineage>
</organism>
<dbReference type="Pfam" id="PF02801">
    <property type="entry name" value="Ketoacyl-synt_C"/>
    <property type="match status" value="3"/>
</dbReference>
<keyword evidence="6" id="KW-0808">Transferase</keyword>
<dbReference type="PROSITE" id="PS52004">
    <property type="entry name" value="KS3_2"/>
    <property type="match status" value="3"/>
</dbReference>
<evidence type="ECO:0000256" key="8">
    <source>
        <dbReference type="ARBA" id="ARBA00023268"/>
    </source>
</evidence>
<dbReference type="Pfam" id="PF08659">
    <property type="entry name" value="KR"/>
    <property type="match status" value="2"/>
</dbReference>
<dbReference type="Gene3D" id="1.10.1200.10">
    <property type="entry name" value="ACP-like"/>
    <property type="match status" value="4"/>
</dbReference>
<keyword evidence="16" id="KW-1185">Reference proteome</keyword>
<dbReference type="SMART" id="SM01294">
    <property type="entry name" value="PKS_PP_betabranch"/>
    <property type="match status" value="3"/>
</dbReference>
<evidence type="ECO:0000256" key="2">
    <source>
        <dbReference type="ARBA" id="ARBA00004792"/>
    </source>
</evidence>
<dbReference type="InterPro" id="IPR057326">
    <property type="entry name" value="KR_dom"/>
</dbReference>
<feature type="active site" description="Proton acceptor; for dehydratase activity" evidence="10">
    <location>
        <position position="1307"/>
    </location>
</feature>
<dbReference type="InterPro" id="IPR009081">
    <property type="entry name" value="PP-bd_ACP"/>
</dbReference>
<dbReference type="SUPFAM" id="SSF53474">
    <property type="entry name" value="alpha/beta-Hydrolases"/>
    <property type="match status" value="2"/>
</dbReference>
<dbReference type="InterPro" id="IPR042104">
    <property type="entry name" value="PKS_dehydratase_sf"/>
</dbReference>
<dbReference type="GO" id="GO:0006633">
    <property type="term" value="P:fatty acid biosynthetic process"/>
    <property type="evidence" value="ECO:0007669"/>
    <property type="project" value="InterPro"/>
</dbReference>
<dbReference type="Pfam" id="PF22336">
    <property type="entry name" value="RhiE-like_linker"/>
    <property type="match status" value="3"/>
</dbReference>
<feature type="domain" description="Carrier" evidence="12">
    <location>
        <begin position="2559"/>
        <end position="2635"/>
    </location>
</feature>
<dbReference type="InterPro" id="IPR029063">
    <property type="entry name" value="SAM-dependent_MTases_sf"/>
</dbReference>
<evidence type="ECO:0000313" key="16">
    <source>
        <dbReference type="Proteomes" id="UP000028725"/>
    </source>
</evidence>
<dbReference type="SMART" id="SM00822">
    <property type="entry name" value="PKS_KR"/>
    <property type="match status" value="2"/>
</dbReference>
<dbReference type="SMART" id="SM00826">
    <property type="entry name" value="PKS_DH"/>
    <property type="match status" value="1"/>
</dbReference>
<dbReference type="SMART" id="SM00825">
    <property type="entry name" value="PKS_KS"/>
    <property type="match status" value="3"/>
</dbReference>
<evidence type="ECO:0000259" key="12">
    <source>
        <dbReference type="PROSITE" id="PS50075"/>
    </source>
</evidence>